<sequence length="834" mass="89228">MSFLFNLASSITSALEGDPTPASDAVDGDDSVQAKWDTTAVSKATSAAKEGADFFSALADSIDRDVSTYDVVEALKECKERNSASPKELRRDSHLSECMARLRECAETSLESLLVNQDSGINDLGLSNMGIVISLLTRVLTGEEDAPIEPDDAFQAYIEEITENALAVVQRLWNHLEAGGGDEVDWSSTVSLVMSRSANGTTFIRSLEVCINAACRICNSIVRQSDMLGLGAPREALSGALVHSPCAIGSLLGAIATLSTEDQLEVSELEPAPGRSNLSQPLVVAASSACLYQLAVNEGCRKYIIETGLLEPLVDLCRMVVESMSSEVSEEMGGVLASMVSCVTCFESEVVRSTSGSAELRRAALKTLSETVASNVVADSPEVVQWLSRLSKHLGIAEDCGPEMIGYAVNAMLTSSSSEEIVNSIRSDMMDELCGAPVGLAKYLCTAPEVVDSALQGWKMSPQRADITLRALLAAKQRQAEVAEIYFEGISSLVKTVADVGSVQEEEGENDQYAFLLPQALRLIFLWAAGSSYGGELHEYVCGEVGNSPILIPTLTRLASRIPNQGKKDVYISGLSCAVLGAVIVSGKSAVVQEAVETKVTVKTFVGNLSGLLQLKYHRGDGELFDRDAPSIWSDLQRVLDAAKKCFLQGLLSKAESSGNMSEKSVEVSTDSGNGVPSIRADEEGEEPAAEGGMSNAQMKKIVAGYQSIISAHEQELTELRKEVDRVHAENDKLKNSIQAQGIKMNEAGDCDATMALVDRVAKSLRGKIDDLSKQLAQAQAQTASKDAKMYRELLANDNERRTRMVEALGRRCEDSEAAINSPVSYRGGASPHG</sequence>
<reference evidence="3 4" key="1">
    <citation type="submission" date="2008-07" db="EMBL/GenBank/DDBJ databases">
        <authorList>
            <person name="El-Sayed N."/>
            <person name="Caler E."/>
            <person name="Inman J."/>
            <person name="Amedeo P."/>
            <person name="Hass B."/>
            <person name="Wortman J."/>
        </authorList>
    </citation>
    <scope>NUCLEOTIDE SEQUENCE [LARGE SCALE GENOMIC DNA]</scope>
    <source>
        <strain evidence="4">ATCC 50983 / TXsc</strain>
    </source>
</reference>
<dbReference type="OMA" id="LYICGEV"/>
<evidence type="ECO:0000256" key="2">
    <source>
        <dbReference type="SAM" id="MobiDB-lite"/>
    </source>
</evidence>
<feature type="compositionally biased region" description="Polar residues" evidence="2">
    <location>
        <begin position="659"/>
        <end position="675"/>
    </location>
</feature>
<proteinExistence type="predicted"/>
<dbReference type="Proteomes" id="UP000007800">
    <property type="component" value="Unassembled WGS sequence"/>
</dbReference>
<feature type="region of interest" description="Disordered" evidence="2">
    <location>
        <begin position="659"/>
        <end position="694"/>
    </location>
</feature>
<gene>
    <name evidence="3" type="ORF">Pmar_PMAR002866</name>
</gene>
<keyword evidence="4" id="KW-1185">Reference proteome</keyword>
<dbReference type="RefSeq" id="XP_002768081.1">
    <property type="nucleotide sequence ID" value="XM_002768035.1"/>
</dbReference>
<dbReference type="SUPFAM" id="SSF48371">
    <property type="entry name" value="ARM repeat"/>
    <property type="match status" value="1"/>
</dbReference>
<dbReference type="InParanoid" id="C5LQR4"/>
<feature type="coiled-coil region" evidence="1">
    <location>
        <begin position="703"/>
        <end position="737"/>
    </location>
</feature>
<dbReference type="InterPro" id="IPR016024">
    <property type="entry name" value="ARM-type_fold"/>
</dbReference>
<organism evidence="4">
    <name type="scientific">Perkinsus marinus (strain ATCC 50983 / TXsc)</name>
    <dbReference type="NCBI Taxonomy" id="423536"/>
    <lineage>
        <taxon>Eukaryota</taxon>
        <taxon>Sar</taxon>
        <taxon>Alveolata</taxon>
        <taxon>Perkinsozoa</taxon>
        <taxon>Perkinsea</taxon>
        <taxon>Perkinsida</taxon>
        <taxon>Perkinsidae</taxon>
        <taxon>Perkinsus</taxon>
    </lineage>
</organism>
<dbReference type="Gene3D" id="1.25.10.10">
    <property type="entry name" value="Leucine-rich Repeat Variant"/>
    <property type="match status" value="1"/>
</dbReference>
<dbReference type="EMBL" id="GG684654">
    <property type="protein sequence ID" value="EER00799.1"/>
    <property type="molecule type" value="Genomic_DNA"/>
</dbReference>
<evidence type="ECO:0000256" key="1">
    <source>
        <dbReference type="SAM" id="Coils"/>
    </source>
</evidence>
<dbReference type="GeneID" id="9057292"/>
<dbReference type="InterPro" id="IPR011989">
    <property type="entry name" value="ARM-like"/>
</dbReference>
<evidence type="ECO:0000313" key="4">
    <source>
        <dbReference type="Proteomes" id="UP000007800"/>
    </source>
</evidence>
<name>C5LQR4_PERM5</name>
<accession>C5LQR4</accession>
<evidence type="ECO:0000313" key="3">
    <source>
        <dbReference type="EMBL" id="EER00799.1"/>
    </source>
</evidence>
<dbReference type="OrthoDB" id="10447340at2759"/>
<keyword evidence="1" id="KW-0175">Coiled coil</keyword>
<protein>
    <submittedName>
        <fullName evidence="3">Uncharacterized protein</fullName>
    </submittedName>
</protein>
<feature type="coiled-coil region" evidence="1">
    <location>
        <begin position="762"/>
        <end position="789"/>
    </location>
</feature>
<dbReference type="AlphaFoldDB" id="C5LQR4"/>